<sequence length="622" mass="65189">MISFANPWGLLGLLAVPAVLWLHLYRVRFPPMAVGGLFLWDDAIRRPAGGRTRDRLRSTASLWLELFAALALGLLLGGPRVSWETTAPHLVVALDGSASMGATAAPPAGDEAAPTFRDAALAELRERASAKGGRTLLTVIETGDRPRVVGGPRRPWRAVLEELAARPAPTRPRHEFAPSLDLAARLVADGGEILLLTDRDPRSLEFSEDTTAVSVGAPRPNVVLLAADRRPSDGAAGEELFLRWTAFGRVGPVTVTVRDDAGESLFRRTIPSASGESVTNAVPLPPLVANQPVTVRLTAAEDALEADSMAVLLPSPARPVRVAVSLPPGRTRTAIERAVAALPNVIRTDLDAADLRFVSPDPLASDGGSSWLVVVGSLPGEGEAIDTAGPFLIDRADPLAAGVSLAGAVWGGAGQGTALTREDGTFRPISPVIAAGDRVLAGRVVGADGVFVLNVDAARGTLANTPDWPILLSNLVEARRAALPGPDRANLRVGESARLTLTERQHTADGPLVLRSLEGSERIELPRERTMIIAPPGVGLWSVWNGGANGEDGGRPELARFAVRLADPREGDLTSLASGVVEPDAEDAAGTTVDDPAPWLVALLAVAALAAFVGDWWATRPA</sequence>
<protein>
    <recommendedName>
        <fullName evidence="2">Aerotolerance regulator N-terminal domain-containing protein</fullName>
    </recommendedName>
</protein>
<reference evidence="3 4" key="1">
    <citation type="journal article" date="2020" name="Syst. Appl. Microbiol.">
        <title>Alienimonas chondri sp. nov., a novel planctomycete isolated from the biofilm of the red alga Chondrus crispus.</title>
        <authorList>
            <person name="Vitorino I."/>
            <person name="Albuquerque L."/>
            <person name="Wiegand S."/>
            <person name="Kallscheuer N."/>
            <person name="da Costa M.S."/>
            <person name="Lobo-da-Cunha A."/>
            <person name="Jogler C."/>
            <person name="Lage O.M."/>
        </authorList>
    </citation>
    <scope>NUCLEOTIDE SEQUENCE [LARGE SCALE GENOMIC DNA]</scope>
    <source>
        <strain evidence="3 4">LzC2</strain>
    </source>
</reference>
<keyword evidence="1" id="KW-1133">Transmembrane helix</keyword>
<dbReference type="Proteomes" id="UP000609651">
    <property type="component" value="Unassembled WGS sequence"/>
</dbReference>
<keyword evidence="4" id="KW-1185">Reference proteome</keyword>
<evidence type="ECO:0000256" key="1">
    <source>
        <dbReference type="SAM" id="Phobius"/>
    </source>
</evidence>
<feature type="transmembrane region" description="Helical" evidence="1">
    <location>
        <begin position="6"/>
        <end position="25"/>
    </location>
</feature>
<evidence type="ECO:0000313" key="3">
    <source>
        <dbReference type="EMBL" id="NNJ24581.1"/>
    </source>
</evidence>
<feature type="domain" description="Aerotolerance regulator N-terminal" evidence="2">
    <location>
        <begin position="1"/>
        <end position="79"/>
    </location>
</feature>
<dbReference type="Pfam" id="PF07584">
    <property type="entry name" value="BatA"/>
    <property type="match status" value="1"/>
</dbReference>
<dbReference type="PANTHER" id="PTHR37464">
    <property type="entry name" value="BLL2463 PROTEIN"/>
    <property type="match status" value="1"/>
</dbReference>
<name>A0ABX1V9I6_9PLAN</name>
<comment type="caution">
    <text evidence="3">The sequence shown here is derived from an EMBL/GenBank/DDBJ whole genome shotgun (WGS) entry which is preliminary data.</text>
</comment>
<keyword evidence="1" id="KW-0472">Membrane</keyword>
<dbReference type="EMBL" id="WTPX01000011">
    <property type="protein sequence ID" value="NNJ24581.1"/>
    <property type="molecule type" value="Genomic_DNA"/>
</dbReference>
<dbReference type="RefSeq" id="WP_171183675.1">
    <property type="nucleotide sequence ID" value="NZ_WTPX01000011.1"/>
</dbReference>
<organism evidence="3 4">
    <name type="scientific">Alienimonas chondri</name>
    <dbReference type="NCBI Taxonomy" id="2681879"/>
    <lineage>
        <taxon>Bacteria</taxon>
        <taxon>Pseudomonadati</taxon>
        <taxon>Planctomycetota</taxon>
        <taxon>Planctomycetia</taxon>
        <taxon>Planctomycetales</taxon>
        <taxon>Planctomycetaceae</taxon>
        <taxon>Alienimonas</taxon>
    </lineage>
</organism>
<accession>A0ABX1V9I6</accession>
<dbReference type="InterPro" id="IPR024163">
    <property type="entry name" value="Aerotolerance_reg_N"/>
</dbReference>
<evidence type="ECO:0000313" key="4">
    <source>
        <dbReference type="Proteomes" id="UP000609651"/>
    </source>
</evidence>
<gene>
    <name evidence="3" type="ORF">LzC2_06390</name>
</gene>
<proteinExistence type="predicted"/>
<evidence type="ECO:0000259" key="2">
    <source>
        <dbReference type="Pfam" id="PF07584"/>
    </source>
</evidence>
<keyword evidence="1" id="KW-0812">Transmembrane</keyword>
<feature type="transmembrane region" description="Helical" evidence="1">
    <location>
        <begin position="60"/>
        <end position="78"/>
    </location>
</feature>
<dbReference type="PANTHER" id="PTHR37464:SF1">
    <property type="entry name" value="BLL2463 PROTEIN"/>
    <property type="match status" value="1"/>
</dbReference>